<dbReference type="PIRSF" id="PIRSF002741">
    <property type="entry name" value="MppA"/>
    <property type="match status" value="1"/>
</dbReference>
<evidence type="ECO:0000313" key="7">
    <source>
        <dbReference type="Proteomes" id="UP000196655"/>
    </source>
</evidence>
<evidence type="ECO:0000256" key="1">
    <source>
        <dbReference type="ARBA" id="ARBA00004418"/>
    </source>
</evidence>
<dbReference type="GO" id="GO:0030288">
    <property type="term" value="C:outer membrane-bounded periplasmic space"/>
    <property type="evidence" value="ECO:0007669"/>
    <property type="project" value="UniProtKB-ARBA"/>
</dbReference>
<reference evidence="7" key="1">
    <citation type="submission" date="2017-05" db="EMBL/GenBank/DDBJ databases">
        <authorList>
            <person name="Macchi M."/>
            <person name="Festa S."/>
            <person name="Coppotelli B.M."/>
            <person name="Morelli I.S."/>
        </authorList>
    </citation>
    <scope>NUCLEOTIDE SEQUENCE [LARGE SCALE GENOMIC DNA]</scope>
    <source>
        <strain evidence="7">I</strain>
    </source>
</reference>
<dbReference type="PANTHER" id="PTHR30290:SF9">
    <property type="entry name" value="OLIGOPEPTIDE-BINDING PROTEIN APPA"/>
    <property type="match status" value="1"/>
</dbReference>
<dbReference type="InterPro" id="IPR000914">
    <property type="entry name" value="SBP_5_dom"/>
</dbReference>
<dbReference type="InterPro" id="IPR039424">
    <property type="entry name" value="SBP_5"/>
</dbReference>
<comment type="subcellular location">
    <subcellularLocation>
        <location evidence="1">Periplasm</location>
    </subcellularLocation>
</comment>
<dbReference type="InterPro" id="IPR030678">
    <property type="entry name" value="Peptide/Ni-bd"/>
</dbReference>
<dbReference type="GO" id="GO:1904680">
    <property type="term" value="F:peptide transmembrane transporter activity"/>
    <property type="evidence" value="ECO:0007669"/>
    <property type="project" value="TreeGrafter"/>
</dbReference>
<dbReference type="Proteomes" id="UP000196655">
    <property type="component" value="Unassembled WGS sequence"/>
</dbReference>
<organism evidence="6 7">
    <name type="scientific">Inquilinus limosus</name>
    <dbReference type="NCBI Taxonomy" id="171674"/>
    <lineage>
        <taxon>Bacteria</taxon>
        <taxon>Pseudomonadati</taxon>
        <taxon>Pseudomonadota</taxon>
        <taxon>Alphaproteobacteria</taxon>
        <taxon>Rhodospirillales</taxon>
        <taxon>Rhodospirillaceae</taxon>
        <taxon>Inquilinus</taxon>
    </lineage>
</organism>
<dbReference type="STRING" id="1122125.GCA_000423185_05758"/>
<dbReference type="GO" id="GO:0043190">
    <property type="term" value="C:ATP-binding cassette (ABC) transporter complex"/>
    <property type="evidence" value="ECO:0007669"/>
    <property type="project" value="InterPro"/>
</dbReference>
<keyword evidence="7" id="KW-1185">Reference proteome</keyword>
<keyword evidence="4" id="KW-0732">Signal</keyword>
<keyword evidence="3" id="KW-0813">Transport</keyword>
<proteinExistence type="inferred from homology"/>
<dbReference type="CDD" id="cd00995">
    <property type="entry name" value="PBP2_NikA_DppA_OppA_like"/>
    <property type="match status" value="1"/>
</dbReference>
<dbReference type="SUPFAM" id="SSF53850">
    <property type="entry name" value="Periplasmic binding protein-like II"/>
    <property type="match status" value="1"/>
</dbReference>
<gene>
    <name evidence="6" type="ORF">BWR60_32620</name>
</gene>
<evidence type="ECO:0000256" key="2">
    <source>
        <dbReference type="ARBA" id="ARBA00005695"/>
    </source>
</evidence>
<name>A0A211Z1G6_9PROT</name>
<dbReference type="PANTHER" id="PTHR30290">
    <property type="entry name" value="PERIPLASMIC BINDING COMPONENT OF ABC TRANSPORTER"/>
    <property type="match status" value="1"/>
</dbReference>
<dbReference type="Pfam" id="PF00496">
    <property type="entry name" value="SBP_bac_5"/>
    <property type="match status" value="1"/>
</dbReference>
<accession>A0A211Z1G6</accession>
<feature type="domain" description="Solute-binding protein family 5" evidence="5">
    <location>
        <begin position="127"/>
        <end position="485"/>
    </location>
</feature>
<dbReference type="OrthoDB" id="9803988at2"/>
<evidence type="ECO:0000259" key="5">
    <source>
        <dbReference type="Pfam" id="PF00496"/>
    </source>
</evidence>
<sequence length="563" mass="61389">MLRNDPRATSIKTSAFSILSLPGLTRQSRRSRQSLDARVKPGHDNLKCESAILSRLTGTIGRHALGLALAAALLPAAASQAQAAGTLTVALRQDPGSWDPIDTFLVAWGSVGSQIFDGLVMRGPDLKLVPGLATSWEFLDDANRIRFHLRQGVTFQNGEGFDAAAVKFTFDRLLGAEGAKGPQQSNYNSIDHVVMVDDHTVDFVMKRPDPVLLTKLAGYGAMIVPPKYLAEKGDDAFNSAPIGTGPFKVVAYEPKVSLTLEANPNYWGGAPKIDKLVYRFIAESSTRVAELQAGRVDVATQVEVAQVPVISQDPKLQIVSVPGPTVYAMRFNTKDPLTAKEEVRKAIIMAVDRDTIVKTVLAGQAEPIVSFQSRLSFGYPPDLKPLPFDPAGAKALLAQAGVKPGTPLQLDFRGDNATLREVLQAVAGYLQMVGFKATLKPYESNVFLNDIVPNGKTGPLFQEGWGGWTFDYDNTAYLMYHTGEKWNPYDSIPELDAMLEAQRKTYDPAEREKTLQAVAGYVADKAMELPLYNSNTIYGVSKRVQNANLPSDERMRFVDATVE</sequence>
<dbReference type="GO" id="GO:0015833">
    <property type="term" value="P:peptide transport"/>
    <property type="evidence" value="ECO:0007669"/>
    <property type="project" value="TreeGrafter"/>
</dbReference>
<dbReference type="AlphaFoldDB" id="A0A211Z1G6"/>
<evidence type="ECO:0000256" key="3">
    <source>
        <dbReference type="ARBA" id="ARBA00022448"/>
    </source>
</evidence>
<protein>
    <submittedName>
        <fullName evidence="6">Peptide ABC transporter substrate-binding protein</fullName>
    </submittedName>
</protein>
<comment type="caution">
    <text evidence="6">The sequence shown here is derived from an EMBL/GenBank/DDBJ whole genome shotgun (WGS) entry which is preliminary data.</text>
</comment>
<evidence type="ECO:0000313" key="6">
    <source>
        <dbReference type="EMBL" id="OWJ59075.1"/>
    </source>
</evidence>
<evidence type="ECO:0000256" key="4">
    <source>
        <dbReference type="ARBA" id="ARBA00022729"/>
    </source>
</evidence>
<dbReference type="Gene3D" id="3.10.105.10">
    <property type="entry name" value="Dipeptide-binding Protein, Domain 3"/>
    <property type="match status" value="1"/>
</dbReference>
<dbReference type="EMBL" id="NHON01000123">
    <property type="protein sequence ID" value="OWJ59075.1"/>
    <property type="molecule type" value="Genomic_DNA"/>
</dbReference>
<comment type="similarity">
    <text evidence="2">Belongs to the bacterial solute-binding protein 5 family.</text>
</comment>
<dbReference type="Gene3D" id="3.90.76.10">
    <property type="entry name" value="Dipeptide-binding Protein, Domain 1"/>
    <property type="match status" value="1"/>
</dbReference>
<dbReference type="Gene3D" id="3.40.190.10">
    <property type="entry name" value="Periplasmic binding protein-like II"/>
    <property type="match status" value="1"/>
</dbReference>